<proteinExistence type="predicted"/>
<dbReference type="OrthoDB" id="9813953at2"/>
<dbReference type="InterPro" id="IPR037257">
    <property type="entry name" value="T2SS_E_N_sf"/>
</dbReference>
<dbReference type="InterPro" id="IPR011006">
    <property type="entry name" value="CheY-like_superfamily"/>
</dbReference>
<feature type="modified residue" description="4-aspartylphosphate" evidence="2">
    <location>
        <position position="53"/>
    </location>
</feature>
<dbReference type="PANTHER" id="PTHR43228">
    <property type="entry name" value="TWO-COMPONENT RESPONSE REGULATOR"/>
    <property type="match status" value="1"/>
</dbReference>
<dbReference type="PANTHER" id="PTHR43228:SF1">
    <property type="entry name" value="TWO-COMPONENT RESPONSE REGULATOR ARR22"/>
    <property type="match status" value="1"/>
</dbReference>
<dbReference type="Proteomes" id="UP000326354">
    <property type="component" value="Chromosome"/>
</dbReference>
<dbReference type="KEGG" id="uam:UABAM_01535"/>
<keyword evidence="2" id="KW-0597">Phosphoprotein</keyword>
<keyword evidence="5" id="KW-1185">Reference proteome</keyword>
<dbReference type="SUPFAM" id="SSF103039">
    <property type="entry name" value="CheC-like"/>
    <property type="match status" value="1"/>
</dbReference>
<dbReference type="SUPFAM" id="SSF52172">
    <property type="entry name" value="CheY-like"/>
    <property type="match status" value="1"/>
</dbReference>
<protein>
    <submittedName>
        <fullName evidence="4">Chemotaxis protein CheY</fullName>
    </submittedName>
</protein>
<accession>A0A5S9IK49</accession>
<dbReference type="InterPro" id="IPR001789">
    <property type="entry name" value="Sig_transdc_resp-reg_receiver"/>
</dbReference>
<sequence>MVRVLIADDSSFMRRVLREILTESGYEVVCESPNGLAAAQDYKKVLPDIVLMDYNMPKLKGVDSAKQILKHDPSAQIVMVTSIGSKKKLIEALRIGVKNYITKPFETYTLLKTLGKILGDKAPDIEFEVEEDDDFQVIGSSFGQYLLQKGIISQDQLLHCLEVQNSVNRKIGEIAVEEGLMLPEQVDKILKVQKRINKYFGQLTMQMGILKSRQLQQLLKVQQTHYINLEDIMAREKIILKEKLEAELEQFRSLDQGDQGVYGLQWIKENFENGAVFEVFTEQTLKLLMRLTEFFVLEGDCSFDNEKIRSNGIVVELSFSGDFNWMYILNISNEVAIAIADAMVELEDDISQDVLLEVAGEFVNIVCGNAISKLDNNNIKFDMKPPKIKKVDEEHITLPKGREALIIPILVPEGQVDLVIVGKNIFAQRQKNFEG</sequence>
<dbReference type="InterPro" id="IPR028051">
    <property type="entry name" value="CheX-like_dom"/>
</dbReference>
<dbReference type="Pfam" id="PF13690">
    <property type="entry name" value="CheX"/>
    <property type="match status" value="1"/>
</dbReference>
<dbReference type="Pfam" id="PF00072">
    <property type="entry name" value="Response_reg"/>
    <property type="match status" value="1"/>
</dbReference>
<dbReference type="PROSITE" id="PS50110">
    <property type="entry name" value="RESPONSE_REGULATORY"/>
    <property type="match status" value="1"/>
</dbReference>
<evidence type="ECO:0000313" key="4">
    <source>
        <dbReference type="EMBL" id="BBM83184.1"/>
    </source>
</evidence>
<dbReference type="AlphaFoldDB" id="A0A5S9IK49"/>
<dbReference type="Gene3D" id="3.40.1550.10">
    <property type="entry name" value="CheC-like"/>
    <property type="match status" value="1"/>
</dbReference>
<dbReference type="CDD" id="cd17906">
    <property type="entry name" value="CheX"/>
    <property type="match status" value="1"/>
</dbReference>
<dbReference type="GO" id="GO:0006935">
    <property type="term" value="P:chemotaxis"/>
    <property type="evidence" value="ECO:0007669"/>
    <property type="project" value="UniProtKB-KW"/>
</dbReference>
<dbReference type="GO" id="GO:0000160">
    <property type="term" value="P:phosphorelay signal transduction system"/>
    <property type="evidence" value="ECO:0007669"/>
    <property type="project" value="InterPro"/>
</dbReference>
<evidence type="ECO:0000256" key="1">
    <source>
        <dbReference type="ARBA" id="ARBA00022500"/>
    </source>
</evidence>
<evidence type="ECO:0000313" key="5">
    <source>
        <dbReference type="Proteomes" id="UP000326354"/>
    </source>
</evidence>
<gene>
    <name evidence="4" type="ORF">UABAM_01535</name>
</gene>
<feature type="domain" description="Response regulatory" evidence="3">
    <location>
        <begin position="3"/>
        <end position="118"/>
    </location>
</feature>
<dbReference type="InterPro" id="IPR028976">
    <property type="entry name" value="CheC-like_sf"/>
</dbReference>
<dbReference type="Gene3D" id="3.40.50.2300">
    <property type="match status" value="1"/>
</dbReference>
<dbReference type="SUPFAM" id="SSF160246">
    <property type="entry name" value="EspE N-terminal domain-like"/>
    <property type="match status" value="1"/>
</dbReference>
<dbReference type="InterPro" id="IPR052048">
    <property type="entry name" value="ST_Response_Regulator"/>
</dbReference>
<evidence type="ECO:0000256" key="2">
    <source>
        <dbReference type="PROSITE-ProRule" id="PRU00169"/>
    </source>
</evidence>
<dbReference type="SMART" id="SM00448">
    <property type="entry name" value="REC"/>
    <property type="match status" value="1"/>
</dbReference>
<dbReference type="EMBL" id="AP019860">
    <property type="protein sequence ID" value="BBM83184.1"/>
    <property type="molecule type" value="Genomic_DNA"/>
</dbReference>
<organism evidence="4 5">
    <name type="scientific">Uabimicrobium amorphum</name>
    <dbReference type="NCBI Taxonomy" id="2596890"/>
    <lineage>
        <taxon>Bacteria</taxon>
        <taxon>Pseudomonadati</taxon>
        <taxon>Planctomycetota</taxon>
        <taxon>Candidatus Uabimicrobiia</taxon>
        <taxon>Candidatus Uabimicrobiales</taxon>
        <taxon>Candidatus Uabimicrobiaceae</taxon>
        <taxon>Candidatus Uabimicrobium</taxon>
    </lineage>
</organism>
<name>A0A5S9IK49_UABAM</name>
<reference evidence="4 5" key="1">
    <citation type="submission" date="2019-08" db="EMBL/GenBank/DDBJ databases">
        <title>Complete genome sequence of Candidatus Uab amorphum.</title>
        <authorList>
            <person name="Shiratori T."/>
            <person name="Suzuki S."/>
            <person name="Kakizawa Y."/>
            <person name="Ishida K."/>
        </authorList>
    </citation>
    <scope>NUCLEOTIDE SEQUENCE [LARGE SCALE GENOMIC DNA]</scope>
    <source>
        <strain evidence="4 5">SRT547</strain>
    </source>
</reference>
<evidence type="ECO:0000259" key="3">
    <source>
        <dbReference type="PROSITE" id="PS50110"/>
    </source>
</evidence>
<keyword evidence="1" id="KW-0145">Chemotaxis</keyword>
<dbReference type="RefSeq" id="WP_151967396.1">
    <property type="nucleotide sequence ID" value="NZ_AP019860.1"/>
</dbReference>